<dbReference type="GO" id="GO:0008743">
    <property type="term" value="F:L-threonine 3-dehydrogenase activity"/>
    <property type="evidence" value="ECO:0007669"/>
    <property type="project" value="TreeGrafter"/>
</dbReference>
<comment type="similarity">
    <text evidence="1">Belongs to the NAD(P)-dependent epimerase/dehydratase family.</text>
</comment>
<dbReference type="PANTHER" id="PTHR42687">
    <property type="entry name" value="L-THREONINE 3-DEHYDROGENASE"/>
    <property type="match status" value="1"/>
</dbReference>
<organism evidence="3">
    <name type="scientific">marine sediment metagenome</name>
    <dbReference type="NCBI Taxonomy" id="412755"/>
    <lineage>
        <taxon>unclassified sequences</taxon>
        <taxon>metagenomes</taxon>
        <taxon>ecological metagenomes</taxon>
    </lineage>
</organism>
<gene>
    <name evidence="3" type="ORF">S01H4_61601</name>
</gene>
<name>X1DVI8_9ZZZZ</name>
<feature type="domain" description="3-beta hydroxysteroid dehydrogenase/isomerase" evidence="2">
    <location>
        <begin position="5"/>
        <end position="118"/>
    </location>
</feature>
<dbReference type="AlphaFoldDB" id="X1DVI8"/>
<dbReference type="PANTHER" id="PTHR42687:SF1">
    <property type="entry name" value="L-THREONINE 3-DEHYDROGENASE, MITOCHONDRIAL"/>
    <property type="match status" value="1"/>
</dbReference>
<proteinExistence type="inferred from homology"/>
<dbReference type="Gene3D" id="3.40.50.720">
    <property type="entry name" value="NAD(P)-binding Rossmann-like Domain"/>
    <property type="match status" value="1"/>
</dbReference>
<dbReference type="GO" id="GO:0006694">
    <property type="term" value="P:steroid biosynthetic process"/>
    <property type="evidence" value="ECO:0007669"/>
    <property type="project" value="InterPro"/>
</dbReference>
<dbReference type="Pfam" id="PF01073">
    <property type="entry name" value="3Beta_HSD"/>
    <property type="match status" value="1"/>
</dbReference>
<protein>
    <recommendedName>
        <fullName evidence="2">3-beta hydroxysteroid dehydrogenase/isomerase domain-containing protein</fullName>
    </recommendedName>
</protein>
<dbReference type="GO" id="GO:0006567">
    <property type="term" value="P:L-threonine catabolic process"/>
    <property type="evidence" value="ECO:0007669"/>
    <property type="project" value="TreeGrafter"/>
</dbReference>
<dbReference type="SUPFAM" id="SSF51735">
    <property type="entry name" value="NAD(P)-binding Rossmann-fold domains"/>
    <property type="match status" value="1"/>
</dbReference>
<evidence type="ECO:0000259" key="2">
    <source>
        <dbReference type="Pfam" id="PF01073"/>
    </source>
</evidence>
<evidence type="ECO:0000256" key="1">
    <source>
        <dbReference type="ARBA" id="ARBA00007637"/>
    </source>
</evidence>
<comment type="caution">
    <text evidence="3">The sequence shown here is derived from an EMBL/GenBank/DDBJ whole genome shotgun (WGS) entry which is preliminary data.</text>
</comment>
<evidence type="ECO:0000313" key="3">
    <source>
        <dbReference type="EMBL" id="GAH12245.1"/>
    </source>
</evidence>
<dbReference type="InterPro" id="IPR002225">
    <property type="entry name" value="3Beta_OHSteriod_DH/Estase"/>
</dbReference>
<sequence length="118" mass="13358">MKVLLTGAFGNVGLSTLKELIKRNYDVRVFDIKNKRNRRNANKFKDQVEIMWGDLRNLKDVEMAVYGCDVIIHVAAIIPPLADRKPRFAEAVNIGGTSNIIEAMKKQLQKPKLIFTSS</sequence>
<feature type="non-terminal residue" evidence="3">
    <location>
        <position position="118"/>
    </location>
</feature>
<dbReference type="EMBL" id="BART01036565">
    <property type="protein sequence ID" value="GAH12245.1"/>
    <property type="molecule type" value="Genomic_DNA"/>
</dbReference>
<accession>X1DVI8</accession>
<dbReference type="InterPro" id="IPR036291">
    <property type="entry name" value="NAD(P)-bd_dom_sf"/>
</dbReference>
<dbReference type="InterPro" id="IPR051225">
    <property type="entry name" value="NAD(P)_epim/dehydratase"/>
</dbReference>
<reference evidence="3" key="1">
    <citation type="journal article" date="2014" name="Front. Microbiol.">
        <title>High frequency of phylogenetically diverse reductive dehalogenase-homologous genes in deep subseafloor sedimentary metagenomes.</title>
        <authorList>
            <person name="Kawai M."/>
            <person name="Futagami T."/>
            <person name="Toyoda A."/>
            <person name="Takaki Y."/>
            <person name="Nishi S."/>
            <person name="Hori S."/>
            <person name="Arai W."/>
            <person name="Tsubouchi T."/>
            <person name="Morono Y."/>
            <person name="Uchiyama I."/>
            <person name="Ito T."/>
            <person name="Fujiyama A."/>
            <person name="Inagaki F."/>
            <person name="Takami H."/>
        </authorList>
    </citation>
    <scope>NUCLEOTIDE SEQUENCE</scope>
    <source>
        <strain evidence="3">Expedition CK06-06</strain>
    </source>
</reference>